<keyword evidence="3" id="KW-0677">Repeat</keyword>
<dbReference type="FunFam" id="3.30.160.60:FF:000110">
    <property type="entry name" value="Zinc finger protein-like"/>
    <property type="match status" value="1"/>
</dbReference>
<feature type="non-terminal residue" evidence="10">
    <location>
        <position position="218"/>
    </location>
</feature>
<name>A0A7K6HA81_9PASS</name>
<dbReference type="SUPFAM" id="SSF57667">
    <property type="entry name" value="beta-beta-alpha zinc fingers"/>
    <property type="match status" value="2"/>
</dbReference>
<evidence type="ECO:0000256" key="2">
    <source>
        <dbReference type="ARBA" id="ARBA00022723"/>
    </source>
</evidence>
<dbReference type="Pfam" id="PF00096">
    <property type="entry name" value="zf-C2H2"/>
    <property type="match status" value="1"/>
</dbReference>
<evidence type="ECO:0000256" key="4">
    <source>
        <dbReference type="ARBA" id="ARBA00022771"/>
    </source>
</evidence>
<dbReference type="AlphaFoldDB" id="A0A7K6HA81"/>
<keyword evidence="6" id="KW-0539">Nucleus</keyword>
<evidence type="ECO:0000313" key="11">
    <source>
        <dbReference type="Proteomes" id="UP000564407"/>
    </source>
</evidence>
<dbReference type="EMBL" id="VZRP01036759">
    <property type="protein sequence ID" value="NWV72519.1"/>
    <property type="molecule type" value="Genomic_DNA"/>
</dbReference>
<organism evidence="10 11">
    <name type="scientific">Malurus elegans</name>
    <name type="common">Red-winged fairywren</name>
    <dbReference type="NCBI Taxonomy" id="720584"/>
    <lineage>
        <taxon>Eukaryota</taxon>
        <taxon>Metazoa</taxon>
        <taxon>Chordata</taxon>
        <taxon>Craniata</taxon>
        <taxon>Vertebrata</taxon>
        <taxon>Euteleostomi</taxon>
        <taxon>Archelosauria</taxon>
        <taxon>Archosauria</taxon>
        <taxon>Dinosauria</taxon>
        <taxon>Saurischia</taxon>
        <taxon>Theropoda</taxon>
        <taxon>Coelurosauria</taxon>
        <taxon>Aves</taxon>
        <taxon>Neognathae</taxon>
        <taxon>Neoaves</taxon>
        <taxon>Telluraves</taxon>
        <taxon>Australaves</taxon>
        <taxon>Passeriformes</taxon>
        <taxon>Meliphagoidea</taxon>
        <taxon>Maluridae</taxon>
        <taxon>Malurus</taxon>
    </lineage>
</organism>
<gene>
    <name evidence="10" type="primary">Znf146_1</name>
    <name evidence="10" type="ORF">MALELE_R15537</name>
</gene>
<dbReference type="FunFam" id="3.30.160.60:FF:000446">
    <property type="entry name" value="Zinc finger protein"/>
    <property type="match status" value="1"/>
</dbReference>
<accession>A0A7K6HA81</accession>
<evidence type="ECO:0000256" key="1">
    <source>
        <dbReference type="ARBA" id="ARBA00004123"/>
    </source>
</evidence>
<dbReference type="SMART" id="SM00355">
    <property type="entry name" value="ZnF_C2H2"/>
    <property type="match status" value="3"/>
</dbReference>
<keyword evidence="5" id="KW-0862">Zinc</keyword>
<feature type="non-terminal residue" evidence="10">
    <location>
        <position position="1"/>
    </location>
</feature>
<dbReference type="InterPro" id="IPR013087">
    <property type="entry name" value="Znf_C2H2_type"/>
</dbReference>
<evidence type="ECO:0000256" key="7">
    <source>
        <dbReference type="PROSITE-ProRule" id="PRU00042"/>
    </source>
</evidence>
<evidence type="ECO:0000256" key="5">
    <source>
        <dbReference type="ARBA" id="ARBA00022833"/>
    </source>
</evidence>
<dbReference type="PANTHER" id="PTHR23226:SF416">
    <property type="entry name" value="FI01424P"/>
    <property type="match status" value="1"/>
</dbReference>
<feature type="domain" description="C2H2-type" evidence="9">
    <location>
        <begin position="192"/>
        <end position="218"/>
    </location>
</feature>
<evidence type="ECO:0000256" key="3">
    <source>
        <dbReference type="ARBA" id="ARBA00022737"/>
    </source>
</evidence>
<dbReference type="PANTHER" id="PTHR23226">
    <property type="entry name" value="ZINC FINGER AND SCAN DOMAIN-CONTAINING"/>
    <property type="match status" value="1"/>
</dbReference>
<sequence>DTEGPLSHTDPNCKLTHVKEEPHEGVPCARGHSGSPDTTDTSDLHGDTLFPTGAWGGSDSKDDAGGHWELAYSVPRSGWRDTEPGICARALPREVPAVSGLLCSSRGLSSRAEVVLRAHPGRPYLCGTCGKSFRHRRNLLAHKKLRGGARARHGCADCGLTFCLRGDLLRHRDTHRACPPGHRHFPGEERPFVCGRCERSFSWRESLELHLREHRAPE</sequence>
<dbReference type="GO" id="GO:0000978">
    <property type="term" value="F:RNA polymerase II cis-regulatory region sequence-specific DNA binding"/>
    <property type="evidence" value="ECO:0007669"/>
    <property type="project" value="TreeGrafter"/>
</dbReference>
<evidence type="ECO:0000256" key="8">
    <source>
        <dbReference type="SAM" id="MobiDB-lite"/>
    </source>
</evidence>
<protein>
    <submittedName>
        <fullName evidence="10">OZF protein</fullName>
    </submittedName>
</protein>
<feature type="domain" description="C2H2-type" evidence="9">
    <location>
        <begin position="153"/>
        <end position="180"/>
    </location>
</feature>
<dbReference type="InterPro" id="IPR036236">
    <property type="entry name" value="Znf_C2H2_sf"/>
</dbReference>
<dbReference type="GO" id="GO:0000981">
    <property type="term" value="F:DNA-binding transcription factor activity, RNA polymerase II-specific"/>
    <property type="evidence" value="ECO:0007669"/>
    <property type="project" value="TreeGrafter"/>
</dbReference>
<feature type="domain" description="C2H2-type" evidence="9">
    <location>
        <begin position="124"/>
        <end position="151"/>
    </location>
</feature>
<keyword evidence="4 7" id="KW-0863">Zinc-finger</keyword>
<feature type="region of interest" description="Disordered" evidence="8">
    <location>
        <begin position="20"/>
        <end position="61"/>
    </location>
</feature>
<keyword evidence="11" id="KW-1185">Reference proteome</keyword>
<evidence type="ECO:0000256" key="6">
    <source>
        <dbReference type="ARBA" id="ARBA00023242"/>
    </source>
</evidence>
<dbReference type="PROSITE" id="PS50157">
    <property type="entry name" value="ZINC_FINGER_C2H2_2"/>
    <property type="match status" value="3"/>
</dbReference>
<comment type="subcellular location">
    <subcellularLocation>
        <location evidence="1">Nucleus</location>
    </subcellularLocation>
</comment>
<reference evidence="10 11" key="1">
    <citation type="submission" date="2019-09" db="EMBL/GenBank/DDBJ databases">
        <title>Bird 10,000 Genomes (B10K) Project - Family phase.</title>
        <authorList>
            <person name="Zhang G."/>
        </authorList>
    </citation>
    <scope>NUCLEOTIDE SEQUENCE [LARGE SCALE GENOMIC DNA]</scope>
    <source>
        <strain evidence="10">B10K-DU-029-44</strain>
        <tissue evidence="10">Heart</tissue>
    </source>
</reference>
<keyword evidence="2" id="KW-0479">Metal-binding</keyword>
<dbReference type="Gene3D" id="3.30.160.60">
    <property type="entry name" value="Classic Zinc Finger"/>
    <property type="match status" value="2"/>
</dbReference>
<evidence type="ECO:0000313" key="10">
    <source>
        <dbReference type="EMBL" id="NWV72519.1"/>
    </source>
</evidence>
<dbReference type="PROSITE" id="PS00028">
    <property type="entry name" value="ZINC_FINGER_C2H2_1"/>
    <property type="match status" value="2"/>
</dbReference>
<proteinExistence type="predicted"/>
<dbReference type="GO" id="GO:0008270">
    <property type="term" value="F:zinc ion binding"/>
    <property type="evidence" value="ECO:0007669"/>
    <property type="project" value="UniProtKB-KW"/>
</dbReference>
<dbReference type="GO" id="GO:0005634">
    <property type="term" value="C:nucleus"/>
    <property type="evidence" value="ECO:0007669"/>
    <property type="project" value="UniProtKB-SubCell"/>
</dbReference>
<dbReference type="Proteomes" id="UP000564407">
    <property type="component" value="Unassembled WGS sequence"/>
</dbReference>
<evidence type="ECO:0000259" key="9">
    <source>
        <dbReference type="PROSITE" id="PS50157"/>
    </source>
</evidence>
<comment type="caution">
    <text evidence="10">The sequence shown here is derived from an EMBL/GenBank/DDBJ whole genome shotgun (WGS) entry which is preliminary data.</text>
</comment>